<evidence type="ECO:0000256" key="3">
    <source>
        <dbReference type="ARBA" id="ARBA00022801"/>
    </source>
</evidence>
<evidence type="ECO:0000256" key="2">
    <source>
        <dbReference type="ARBA" id="ARBA00022737"/>
    </source>
</evidence>
<reference evidence="6 7" key="1">
    <citation type="submission" date="2019-02" db="EMBL/GenBank/DDBJ databases">
        <title>Draft Genome Sequences of Six Type Strains of the Genus Massilia.</title>
        <authorList>
            <person name="Miess H."/>
            <person name="Frediansyhah A."/>
            <person name="Gross H."/>
        </authorList>
    </citation>
    <scope>NUCLEOTIDE SEQUENCE [LARGE SCALE GENOMIC DNA]</scope>
    <source>
        <strain evidence="6 7">DSM 17473</strain>
    </source>
</reference>
<evidence type="ECO:0000256" key="1">
    <source>
        <dbReference type="ARBA" id="ARBA00007748"/>
    </source>
</evidence>
<dbReference type="KEGG" id="plue:EWM63_24960"/>
<dbReference type="InterPro" id="IPR050303">
    <property type="entry name" value="GatZ_KbaZ_carbometab"/>
</dbReference>
<keyword evidence="3" id="KW-0378">Hydrolase</keyword>
<feature type="domain" description="SIS" evidence="5">
    <location>
        <begin position="57"/>
        <end position="205"/>
    </location>
</feature>
<dbReference type="GO" id="GO:0097367">
    <property type="term" value="F:carbohydrate derivative binding"/>
    <property type="evidence" value="ECO:0007669"/>
    <property type="project" value="InterPro"/>
</dbReference>
<dbReference type="Gene3D" id="3.40.50.10490">
    <property type="entry name" value="Glucose-6-phosphate isomerase like protein, domain 1"/>
    <property type="match status" value="2"/>
</dbReference>
<dbReference type="AlphaFoldDB" id="A0A4P6L312"/>
<dbReference type="EMBL" id="CP035913">
    <property type="protein sequence ID" value="QBE65827.1"/>
    <property type="molecule type" value="Genomic_DNA"/>
</dbReference>
<dbReference type="PANTHER" id="PTHR32502">
    <property type="entry name" value="N-ACETYLGALACTOSAMINE PERMEASE II COMPONENT-RELATED"/>
    <property type="match status" value="1"/>
</dbReference>
<evidence type="ECO:0000313" key="7">
    <source>
        <dbReference type="Proteomes" id="UP000290637"/>
    </source>
</evidence>
<dbReference type="Pfam" id="PF01380">
    <property type="entry name" value="SIS"/>
    <property type="match status" value="1"/>
</dbReference>
<dbReference type="RefSeq" id="WP_130188936.1">
    <property type="nucleotide sequence ID" value="NZ_CP035913.1"/>
</dbReference>
<dbReference type="InterPro" id="IPR035466">
    <property type="entry name" value="GlmS/AgaS_SIS"/>
</dbReference>
<evidence type="ECO:0000313" key="6">
    <source>
        <dbReference type="EMBL" id="QBE65827.1"/>
    </source>
</evidence>
<evidence type="ECO:0000259" key="5">
    <source>
        <dbReference type="PROSITE" id="PS51464"/>
    </source>
</evidence>
<dbReference type="GO" id="GO:1901135">
    <property type="term" value="P:carbohydrate derivative metabolic process"/>
    <property type="evidence" value="ECO:0007669"/>
    <property type="project" value="InterPro"/>
</dbReference>
<feature type="domain" description="SIS" evidence="5">
    <location>
        <begin position="224"/>
        <end position="371"/>
    </location>
</feature>
<evidence type="ECO:0000256" key="4">
    <source>
        <dbReference type="ARBA" id="ARBA00029292"/>
    </source>
</evidence>
<dbReference type="GO" id="GO:0016787">
    <property type="term" value="F:hydrolase activity"/>
    <property type="evidence" value="ECO:0007669"/>
    <property type="project" value="UniProtKB-KW"/>
</dbReference>
<keyword evidence="2" id="KW-0677">Repeat</keyword>
<name>A0A4P6L312_9BURK</name>
<gene>
    <name evidence="6" type="ORF">EWM63_24960</name>
</gene>
<dbReference type="PANTHER" id="PTHR32502:SF3">
    <property type="entry name" value="D-GALACTOSAMINE-6-PHOSPHATE DEAMINASE AGAS-RELATED"/>
    <property type="match status" value="1"/>
</dbReference>
<organism evidence="6 7">
    <name type="scientific">Pseudoduganella lutea</name>
    <dbReference type="NCBI Taxonomy" id="321985"/>
    <lineage>
        <taxon>Bacteria</taxon>
        <taxon>Pseudomonadati</taxon>
        <taxon>Pseudomonadota</taxon>
        <taxon>Betaproteobacteria</taxon>
        <taxon>Burkholderiales</taxon>
        <taxon>Oxalobacteraceae</taxon>
        <taxon>Telluria group</taxon>
        <taxon>Pseudoduganella</taxon>
    </lineage>
</organism>
<dbReference type="CDD" id="cd05010">
    <property type="entry name" value="SIS_AgaS_like"/>
    <property type="match status" value="1"/>
</dbReference>
<dbReference type="Proteomes" id="UP000290637">
    <property type="component" value="Chromosome"/>
</dbReference>
<keyword evidence="7" id="KW-1185">Reference proteome</keyword>
<sequence length="398" mass="41380">MPVADIKTHTEFLGIGVERLDAAGAGLTAREIAQQPAVWPEIEALVAGQRAALDAFLGPLLARGDLRIVLTGAGTSAFIGECLAPALLGAGRRAEAVPTTDLVSGPQQFLQPKVPTLLVSFGRSGSSPESVAAVALADQLVDEVHHLVITCNPDGELCRMAQGRANVHAIVLPDATHDRGFAMTTSFTSMLLAAASAFGVVAPGAIAAPSAAAAGVLETMPPLLQALVARGFRRVVYLGSNALRGLAREASLKLLELTDGQVVALFDSPLGFRHGPKTIVDSDTLVVVLLSNDGQARRYDLDLLRELRNDGRAGYVLALSGRAEAELGDGCVALRGVEEAGDLALALPYIVFCQAYALLQSLALGLRPDTPSVSGTVNRVVRGVTIYPLTGDGHVPRG</sequence>
<dbReference type="InterPro" id="IPR035464">
    <property type="entry name" value="SIS_AgaS"/>
</dbReference>
<dbReference type="CDD" id="cd05008">
    <property type="entry name" value="SIS_GlmS_GlmD_1"/>
    <property type="match status" value="1"/>
</dbReference>
<dbReference type="GO" id="GO:0005886">
    <property type="term" value="C:plasma membrane"/>
    <property type="evidence" value="ECO:0007669"/>
    <property type="project" value="TreeGrafter"/>
</dbReference>
<dbReference type="SUPFAM" id="SSF53697">
    <property type="entry name" value="SIS domain"/>
    <property type="match status" value="1"/>
</dbReference>
<dbReference type="InterPro" id="IPR001347">
    <property type="entry name" value="SIS_dom"/>
</dbReference>
<comment type="similarity">
    <text evidence="1">Belongs to the SIS family. AgaS subfamily.</text>
</comment>
<comment type="catalytic activity">
    <reaction evidence="4">
        <text>D-galactosamine 6-phosphate + H2O = D-tagatopyranose 1-phosphate + NH4(+)</text>
        <dbReference type="Rhea" id="RHEA:47680"/>
        <dbReference type="ChEBI" id="CHEBI:15377"/>
        <dbReference type="ChEBI" id="CHEBI:28938"/>
        <dbReference type="ChEBI" id="CHEBI:71674"/>
        <dbReference type="ChEBI" id="CHEBI:138150"/>
    </reaction>
</comment>
<dbReference type="InterPro" id="IPR046348">
    <property type="entry name" value="SIS_dom_sf"/>
</dbReference>
<proteinExistence type="inferred from homology"/>
<protein>
    <submittedName>
        <fullName evidence="6">SIS domain-containing protein</fullName>
    </submittedName>
</protein>
<accession>A0A4P6L312</accession>
<dbReference type="OrthoDB" id="9779207at2"/>
<dbReference type="PROSITE" id="PS51464">
    <property type="entry name" value="SIS"/>
    <property type="match status" value="2"/>
</dbReference>
<dbReference type="GO" id="GO:0009401">
    <property type="term" value="P:phosphoenolpyruvate-dependent sugar phosphotransferase system"/>
    <property type="evidence" value="ECO:0007669"/>
    <property type="project" value="TreeGrafter"/>
</dbReference>